<comment type="caution">
    <text evidence="1">The sequence shown here is derived from an EMBL/GenBank/DDBJ whole genome shotgun (WGS) entry which is preliminary data.</text>
</comment>
<evidence type="ECO:0000313" key="1">
    <source>
        <dbReference type="EMBL" id="MBO8440641.1"/>
    </source>
</evidence>
<organism evidence="1 2">
    <name type="scientific">Candidatus Aphodosoma intestinipullorum</name>
    <dbReference type="NCBI Taxonomy" id="2840674"/>
    <lineage>
        <taxon>Bacteria</taxon>
        <taxon>Pseudomonadati</taxon>
        <taxon>Bacteroidota</taxon>
        <taxon>Bacteroidia</taxon>
        <taxon>Bacteroidales</taxon>
        <taxon>Candidatus Aphodosoma</taxon>
    </lineage>
</organism>
<reference evidence="1" key="2">
    <citation type="journal article" date="2021" name="PeerJ">
        <title>Extensive microbial diversity within the chicken gut microbiome revealed by metagenomics and culture.</title>
        <authorList>
            <person name="Gilroy R."/>
            <person name="Ravi A."/>
            <person name="Getino M."/>
            <person name="Pursley I."/>
            <person name="Horton D.L."/>
            <person name="Alikhan N.F."/>
            <person name="Baker D."/>
            <person name="Gharbi K."/>
            <person name="Hall N."/>
            <person name="Watson M."/>
            <person name="Adriaenssens E.M."/>
            <person name="Foster-Nyarko E."/>
            <person name="Jarju S."/>
            <person name="Secka A."/>
            <person name="Antonio M."/>
            <person name="Oren A."/>
            <person name="Chaudhuri R.R."/>
            <person name="La Ragione R."/>
            <person name="Hildebrand F."/>
            <person name="Pallen M.J."/>
        </authorList>
    </citation>
    <scope>NUCLEOTIDE SEQUENCE</scope>
    <source>
        <strain evidence="1">3924</strain>
    </source>
</reference>
<dbReference type="InterPro" id="IPR036052">
    <property type="entry name" value="TrpB-like_PALP_sf"/>
</dbReference>
<name>A0A940IFG5_9BACT</name>
<sequence>MLTEVRLPEWLDNYIYCELGAKYCRSNSDMTVIDWDKSDVLNYLGTYFPRSYAEAYCIFSHYFTVHPDAFSGRDTLSVFDFGCGTGGEIIGLLTAVKKCFHNIKHIEVSGLDGNHHALRLLENIVERYSRKAGKKE</sequence>
<proteinExistence type="predicted"/>
<gene>
    <name evidence="1" type="ORF">IAC51_08340</name>
</gene>
<evidence type="ECO:0000313" key="2">
    <source>
        <dbReference type="Proteomes" id="UP000712007"/>
    </source>
</evidence>
<dbReference type="AlphaFoldDB" id="A0A940IFG5"/>
<protein>
    <submittedName>
        <fullName evidence="1">Uncharacterized protein</fullName>
    </submittedName>
</protein>
<dbReference type="SUPFAM" id="SSF53686">
    <property type="entry name" value="Tryptophan synthase beta subunit-like PLP-dependent enzymes"/>
    <property type="match status" value="1"/>
</dbReference>
<reference evidence="1" key="1">
    <citation type="submission" date="2020-10" db="EMBL/GenBank/DDBJ databases">
        <authorList>
            <person name="Gilroy R."/>
        </authorList>
    </citation>
    <scope>NUCLEOTIDE SEQUENCE</scope>
    <source>
        <strain evidence="1">3924</strain>
    </source>
</reference>
<dbReference type="EMBL" id="JADIMV010000140">
    <property type="protein sequence ID" value="MBO8440641.1"/>
    <property type="molecule type" value="Genomic_DNA"/>
</dbReference>
<dbReference type="Proteomes" id="UP000712007">
    <property type="component" value="Unassembled WGS sequence"/>
</dbReference>
<accession>A0A940IFG5</accession>